<feature type="domain" description="Cadherin" evidence="12">
    <location>
        <begin position="429"/>
        <end position="526"/>
    </location>
</feature>
<evidence type="ECO:0000256" key="10">
    <source>
        <dbReference type="ARBA" id="ARBA00023180"/>
    </source>
</evidence>
<feature type="domain" description="Cadherin" evidence="12">
    <location>
        <begin position="527"/>
        <end position="630"/>
    </location>
</feature>
<dbReference type="Pfam" id="PF08266">
    <property type="entry name" value="Cadherin_2"/>
    <property type="match status" value="1"/>
</dbReference>
<keyword evidence="2" id="KW-1003">Cell membrane</keyword>
<keyword evidence="9" id="KW-0472">Membrane</keyword>
<evidence type="ECO:0000313" key="13">
    <source>
        <dbReference type="EMBL" id="KAK7485608.1"/>
    </source>
</evidence>
<dbReference type="FunFam" id="2.60.40.60:FF:000116">
    <property type="entry name" value="Dachsous cadherin-related 2"/>
    <property type="match status" value="1"/>
</dbReference>
<evidence type="ECO:0000256" key="8">
    <source>
        <dbReference type="ARBA" id="ARBA00022989"/>
    </source>
</evidence>
<dbReference type="AlphaFoldDB" id="A0ABD0KES9"/>
<comment type="subcellular location">
    <subcellularLocation>
        <location evidence="1">Cell membrane</location>
        <topology evidence="1">Single-pass type I membrane protein</topology>
    </subcellularLocation>
</comment>
<evidence type="ECO:0000256" key="9">
    <source>
        <dbReference type="ARBA" id="ARBA00023136"/>
    </source>
</evidence>
<keyword evidence="6 11" id="KW-0106">Calcium</keyword>
<dbReference type="FunFam" id="2.60.40.60:FF:000020">
    <property type="entry name" value="Dachsous cadherin-related 1b"/>
    <property type="match status" value="1"/>
</dbReference>
<comment type="caution">
    <text evidence="13">The sequence shown here is derived from an EMBL/GenBank/DDBJ whole genome shotgun (WGS) entry which is preliminary data.</text>
</comment>
<evidence type="ECO:0000256" key="5">
    <source>
        <dbReference type="ARBA" id="ARBA00022737"/>
    </source>
</evidence>
<dbReference type="GO" id="GO:0005509">
    <property type="term" value="F:calcium ion binding"/>
    <property type="evidence" value="ECO:0007669"/>
    <property type="project" value="UniProtKB-UniRule"/>
</dbReference>
<sequence>MSWPAHDDSTQRFCLCADADDAEVIEWWPRRATTTAMDFPSPLPQQARRVTPCPPSPRRPAPSLICICLAFLMTSLIGSQVTLAADLVYTIPEELPPLEHIGNLAQDTDLNQYVSADSFTTLRYSFLAGETSFTSLFRLDEATGDLATAATGRLDRESVCPFLKDCVLPLQVAIQSTLNQFFRKVSLDINVTDINDNPPAFPVNSTVIVISESVQVPSSFPLTSALDKDTGPDNSLKEYQLVPADGPFGISFTPGSPNLRLVVREELDHESQSRYQVQVLARDGGRPPLQGVLVVNITVGDENDNEPKFTEASYSAIVDEDAAVGHVLLAVTATDRDGGPNGQVRYRLSSQQSQNVLSMFAVDEATGQLTVAGDIENGDQEHYEIVVEASDMGAQPFTTSTTVTVTVRDTINSAPKLTVSLLTGNGYSTISEYASLGAVVAHIAVKDGDRGRNGIVQCEIRHHDYFDLQGFDVNEYKVIVAKALNRETVPTHNVTVFCSDAGVRPLTASATFEVRVLDENDNSPQFLLPEYTVSIPENSMEGRSVVRVQAKDADAGLNGKVRYSLHPDARGRFLIAPETGVIRTHDDFDYEREKSFNFTVIATDRGDPPRSDSVRVVVFITDVNDQKPSFARDVFPFTISESAPPGTRVGSRLTANDFETGLNGQVEIFADRVSIRGKPFEVHPNGTIYLTGRLDYESVNYYYFRVIASDRGTPPLNDTAEVQISVLDENDNRPRITFPANGSELVLFVSMDDDIAKPVAMLKADDPDSGLNGQVQFIITSRNDSGRFDVDANSGEVFITRSLTRNDVNTYRLQVLVQDTGSPPQPAERTLTVWIHAGNGTRVKADNIHNESVDGGLGEKEYGGDFGTFGKGVAGEEEDFGFTSMGGCKMEGMGGSAGHSFNMSSSDDFKPHSVSRCLSHRSIVGSENMQRKRRDISEFIAIQHLSIVGSENMQRKRRDSL</sequence>
<keyword evidence="5" id="KW-0677">Repeat</keyword>
<feature type="domain" description="Cadherin" evidence="12">
    <location>
        <begin position="310"/>
        <end position="417"/>
    </location>
</feature>
<evidence type="ECO:0000313" key="14">
    <source>
        <dbReference type="Proteomes" id="UP001519460"/>
    </source>
</evidence>
<feature type="domain" description="Cadherin" evidence="12">
    <location>
        <begin position="105"/>
        <end position="201"/>
    </location>
</feature>
<evidence type="ECO:0000256" key="4">
    <source>
        <dbReference type="ARBA" id="ARBA00022729"/>
    </source>
</evidence>
<dbReference type="InterPro" id="IPR050174">
    <property type="entry name" value="Protocadherin/Cadherin-CA"/>
</dbReference>
<dbReference type="PROSITE" id="PS50268">
    <property type="entry name" value="CADHERIN_2"/>
    <property type="match status" value="7"/>
</dbReference>
<dbReference type="Proteomes" id="UP001519460">
    <property type="component" value="Unassembled WGS sequence"/>
</dbReference>
<evidence type="ECO:0000259" key="12">
    <source>
        <dbReference type="PROSITE" id="PS50268"/>
    </source>
</evidence>
<dbReference type="FunFam" id="2.60.40.60:FF:000092">
    <property type="entry name" value="Protocadherin 8"/>
    <property type="match status" value="2"/>
</dbReference>
<protein>
    <recommendedName>
        <fullName evidence="12">Cadherin domain-containing protein</fullName>
    </recommendedName>
</protein>
<dbReference type="FunFam" id="2.60.40.60:FF:000002">
    <property type="entry name" value="Protocadherin alpha 2"/>
    <property type="match status" value="1"/>
</dbReference>
<dbReference type="PROSITE" id="PS00232">
    <property type="entry name" value="CADHERIN_1"/>
    <property type="match status" value="3"/>
</dbReference>
<reference evidence="13 14" key="1">
    <citation type="journal article" date="2023" name="Sci. Data">
        <title>Genome assembly of the Korean intertidal mud-creeper Batillaria attramentaria.</title>
        <authorList>
            <person name="Patra A.K."/>
            <person name="Ho P.T."/>
            <person name="Jun S."/>
            <person name="Lee S.J."/>
            <person name="Kim Y."/>
            <person name="Won Y.J."/>
        </authorList>
    </citation>
    <scope>NUCLEOTIDE SEQUENCE [LARGE SCALE GENOMIC DNA]</scope>
    <source>
        <strain evidence="13">Wonlab-2016</strain>
    </source>
</reference>
<keyword evidence="14" id="KW-1185">Reference proteome</keyword>
<feature type="domain" description="Cadherin" evidence="12">
    <location>
        <begin position="202"/>
        <end position="309"/>
    </location>
</feature>
<keyword evidence="7" id="KW-0130">Cell adhesion</keyword>
<evidence type="ECO:0000256" key="1">
    <source>
        <dbReference type="ARBA" id="ARBA00004251"/>
    </source>
</evidence>
<feature type="domain" description="Cadherin" evidence="12">
    <location>
        <begin position="759"/>
        <end position="848"/>
    </location>
</feature>
<name>A0ABD0KES9_9CAEN</name>
<dbReference type="InterPro" id="IPR013164">
    <property type="entry name" value="Cadherin_N"/>
</dbReference>
<dbReference type="PRINTS" id="PR00205">
    <property type="entry name" value="CADHERIN"/>
</dbReference>
<dbReference type="GO" id="GO:0007155">
    <property type="term" value="P:cell adhesion"/>
    <property type="evidence" value="ECO:0007669"/>
    <property type="project" value="UniProtKB-KW"/>
</dbReference>
<evidence type="ECO:0000256" key="2">
    <source>
        <dbReference type="ARBA" id="ARBA00022475"/>
    </source>
</evidence>
<keyword evidence="10" id="KW-0325">Glycoprotein</keyword>
<gene>
    <name evidence="13" type="ORF">BaRGS_00023183</name>
</gene>
<dbReference type="GO" id="GO:0007163">
    <property type="term" value="P:establishment or maintenance of cell polarity"/>
    <property type="evidence" value="ECO:0007669"/>
    <property type="project" value="UniProtKB-ARBA"/>
</dbReference>
<organism evidence="13 14">
    <name type="scientific">Batillaria attramentaria</name>
    <dbReference type="NCBI Taxonomy" id="370345"/>
    <lineage>
        <taxon>Eukaryota</taxon>
        <taxon>Metazoa</taxon>
        <taxon>Spiralia</taxon>
        <taxon>Lophotrochozoa</taxon>
        <taxon>Mollusca</taxon>
        <taxon>Gastropoda</taxon>
        <taxon>Caenogastropoda</taxon>
        <taxon>Sorbeoconcha</taxon>
        <taxon>Cerithioidea</taxon>
        <taxon>Batillariidae</taxon>
        <taxon>Batillaria</taxon>
    </lineage>
</organism>
<keyword evidence="4" id="KW-0732">Signal</keyword>
<keyword evidence="8" id="KW-1133">Transmembrane helix</keyword>
<dbReference type="PANTHER" id="PTHR24028:SF146">
    <property type="entry name" value="CADHERIN 96CB, ISOFORM D-RELATED"/>
    <property type="match status" value="1"/>
</dbReference>
<evidence type="ECO:0000256" key="3">
    <source>
        <dbReference type="ARBA" id="ARBA00022692"/>
    </source>
</evidence>
<dbReference type="SMART" id="SM00112">
    <property type="entry name" value="CA"/>
    <property type="match status" value="7"/>
</dbReference>
<dbReference type="SUPFAM" id="SSF49313">
    <property type="entry name" value="Cadherin-like"/>
    <property type="match status" value="7"/>
</dbReference>
<dbReference type="GO" id="GO:0005886">
    <property type="term" value="C:plasma membrane"/>
    <property type="evidence" value="ECO:0007669"/>
    <property type="project" value="UniProtKB-SubCell"/>
</dbReference>
<evidence type="ECO:0000256" key="7">
    <source>
        <dbReference type="ARBA" id="ARBA00022889"/>
    </source>
</evidence>
<dbReference type="EMBL" id="JACVVK020000192">
    <property type="protein sequence ID" value="KAK7485608.1"/>
    <property type="molecule type" value="Genomic_DNA"/>
</dbReference>
<proteinExistence type="predicted"/>
<dbReference type="PANTHER" id="PTHR24028">
    <property type="entry name" value="CADHERIN-87A"/>
    <property type="match status" value="1"/>
</dbReference>
<dbReference type="Pfam" id="PF00028">
    <property type="entry name" value="Cadherin"/>
    <property type="match status" value="6"/>
</dbReference>
<keyword evidence="3" id="KW-0812">Transmembrane</keyword>
<dbReference type="FunFam" id="2.60.40.60:FF:000007">
    <property type="entry name" value="Protocadherin alpha 2"/>
    <property type="match status" value="1"/>
</dbReference>
<dbReference type="InterPro" id="IPR015919">
    <property type="entry name" value="Cadherin-like_sf"/>
</dbReference>
<dbReference type="InterPro" id="IPR020894">
    <property type="entry name" value="Cadherin_CS"/>
</dbReference>
<dbReference type="InterPro" id="IPR002126">
    <property type="entry name" value="Cadherin-like_dom"/>
</dbReference>
<dbReference type="Gene3D" id="2.60.40.60">
    <property type="entry name" value="Cadherins"/>
    <property type="match status" value="7"/>
</dbReference>
<feature type="domain" description="Cadherin" evidence="12">
    <location>
        <begin position="631"/>
        <end position="736"/>
    </location>
</feature>
<evidence type="ECO:0000256" key="11">
    <source>
        <dbReference type="PROSITE-ProRule" id="PRU00043"/>
    </source>
</evidence>
<accession>A0ABD0KES9</accession>
<evidence type="ECO:0000256" key="6">
    <source>
        <dbReference type="ARBA" id="ARBA00022837"/>
    </source>
</evidence>
<dbReference type="CDD" id="cd11304">
    <property type="entry name" value="Cadherin_repeat"/>
    <property type="match status" value="7"/>
</dbReference>